<feature type="transmembrane region" description="Helical" evidence="6">
    <location>
        <begin position="388"/>
        <end position="410"/>
    </location>
</feature>
<dbReference type="PANTHER" id="PTHR23513:SF6">
    <property type="entry name" value="MAJOR FACILITATOR SUPERFAMILY ASSOCIATED DOMAIN-CONTAINING PROTEIN"/>
    <property type="match status" value="1"/>
</dbReference>
<dbReference type="Proteomes" id="UP000007967">
    <property type="component" value="Chromosome"/>
</dbReference>
<keyword evidence="9" id="KW-1185">Reference proteome</keyword>
<dbReference type="CDD" id="cd06173">
    <property type="entry name" value="MFS_MefA_like"/>
    <property type="match status" value="1"/>
</dbReference>
<feature type="transmembrane region" description="Helical" evidence="6">
    <location>
        <begin position="54"/>
        <end position="75"/>
    </location>
</feature>
<dbReference type="KEGG" id="kfl:Kfla_1231"/>
<dbReference type="InterPro" id="IPR011701">
    <property type="entry name" value="MFS"/>
</dbReference>
<comment type="subcellular location">
    <subcellularLocation>
        <location evidence="1">Cell membrane</location>
        <topology evidence="1">Multi-pass membrane protein</topology>
    </subcellularLocation>
</comment>
<evidence type="ECO:0000313" key="9">
    <source>
        <dbReference type="Proteomes" id="UP000007967"/>
    </source>
</evidence>
<dbReference type="PANTHER" id="PTHR23513">
    <property type="entry name" value="INTEGRAL MEMBRANE EFFLUX PROTEIN-RELATED"/>
    <property type="match status" value="1"/>
</dbReference>
<reference evidence="9" key="1">
    <citation type="submission" date="2009-09" db="EMBL/GenBank/DDBJ databases">
        <title>The complete genome of Kribbella flavida DSM 17836.</title>
        <authorList>
            <consortium name="US DOE Joint Genome Institute (JGI-PGF)"/>
            <person name="Lucas S."/>
            <person name="Copeland A."/>
            <person name="Lapidus A."/>
            <person name="Glavina del Rio T."/>
            <person name="Dalin E."/>
            <person name="Tice H."/>
            <person name="Bruce D."/>
            <person name="Goodwin L."/>
            <person name="Pitluck S."/>
            <person name="Kyrpides N."/>
            <person name="Mavromatis K."/>
            <person name="Ivanova N."/>
            <person name="Saunders E."/>
            <person name="Brettin T."/>
            <person name="Detter J.C."/>
            <person name="Han C."/>
            <person name="Larimer F."/>
            <person name="Land M."/>
            <person name="Hauser L."/>
            <person name="Markowitz V."/>
            <person name="Cheng J.-F."/>
            <person name="Hugenholtz P."/>
            <person name="Woyke T."/>
            <person name="Wu D."/>
            <person name="Pukall R."/>
            <person name="Klenk H.-P."/>
            <person name="Eisen J.A."/>
        </authorList>
    </citation>
    <scope>NUCLEOTIDE SEQUENCE [LARGE SCALE GENOMIC DNA]</scope>
    <source>
        <strain evidence="9">DSM 17836 / JCM 10339 / NBRC 14399</strain>
    </source>
</reference>
<feature type="domain" description="Major facilitator superfamily (MFS) profile" evidence="7">
    <location>
        <begin position="228"/>
        <end position="426"/>
    </location>
</feature>
<evidence type="ECO:0000313" key="8">
    <source>
        <dbReference type="EMBL" id="ADB30334.1"/>
    </source>
</evidence>
<evidence type="ECO:0000256" key="5">
    <source>
        <dbReference type="ARBA" id="ARBA00023136"/>
    </source>
</evidence>
<keyword evidence="2" id="KW-1003">Cell membrane</keyword>
<gene>
    <name evidence="8" type="ordered locus">Kfla_1231</name>
</gene>
<dbReference type="GO" id="GO:0005886">
    <property type="term" value="C:plasma membrane"/>
    <property type="evidence" value="ECO:0007669"/>
    <property type="project" value="UniProtKB-SubCell"/>
</dbReference>
<dbReference type="InterPro" id="IPR020846">
    <property type="entry name" value="MFS_dom"/>
</dbReference>
<sequence>MGVHNPPSSLEAFVLRHRDFRLLLAGQTTSQLGAQVSGVAIPLLAVLTLDASPLQLGLLGASSTLAFAVIGLPAGAWVDRFRRRPLLVGSDLTRCVLLATIPLAALTGTLTMTQLIVVSLLTGVARVFFDVGYQSYLPAVVGKGQVLAGNSALEAIRASGQVVGPGLGGWLVAIAGAANVIAVQAVTFAVSAACLLGIRTAEPAPRRTEGSLREQIRAGLTFVLRTRVLRSLVLSSALGNFAFALASAVTMIFLVRELGLSPTLVGLVFAGASLTVVLGASITPRLARRFGSARIIWLAPAVMGPFGLLAPLAQPEWSVELVVALVLVGSATGELGQIIYAITSVSLRQRLCPDELLGRVNATTRFAIMALFPLGALLGGVLGEYVGLRATLVVALGLIAVSPLPAWLALRGIREVEEVPSWVRAG</sequence>
<reference evidence="8 9" key="2">
    <citation type="journal article" date="2010" name="Stand. Genomic Sci.">
        <title>Complete genome sequence of Kribbella flavida type strain (IFO 14399).</title>
        <authorList>
            <person name="Pukall R."/>
            <person name="Lapidus A."/>
            <person name="Glavina Del Rio T."/>
            <person name="Copeland A."/>
            <person name="Tice H."/>
            <person name="Cheng J.-F."/>
            <person name="Lucas S."/>
            <person name="Chen F."/>
            <person name="Nolan M."/>
            <person name="LaButti K."/>
            <person name="Pati A."/>
            <person name="Ivanova N."/>
            <person name="Mavrommatis K."/>
            <person name="Mikhailova N."/>
            <person name="Pitluck S."/>
            <person name="Bruce D."/>
            <person name="Goodwin L."/>
            <person name="Land M."/>
            <person name="Hauser L."/>
            <person name="Chang Y.-J."/>
            <person name="Jeffries C.D."/>
            <person name="Chen A."/>
            <person name="Palaniappan K."/>
            <person name="Chain P."/>
            <person name="Rohde M."/>
            <person name="Goeker M."/>
            <person name="Bristow J."/>
            <person name="Eisen J.A."/>
            <person name="Markowitz V."/>
            <person name="Hugenholtz P."/>
            <person name="Kyrpides N.C."/>
            <person name="Klenk H.-P."/>
            <person name="Brettin T."/>
        </authorList>
    </citation>
    <scope>NUCLEOTIDE SEQUENCE [LARGE SCALE GENOMIC DNA]</scope>
    <source>
        <strain evidence="9">DSM 17836 / JCM 10339 / NBRC 14399</strain>
    </source>
</reference>
<dbReference type="PROSITE" id="PS50850">
    <property type="entry name" value="MFS"/>
    <property type="match status" value="1"/>
</dbReference>
<keyword evidence="3 6" id="KW-0812">Transmembrane</keyword>
<proteinExistence type="predicted"/>
<feature type="transmembrane region" description="Helical" evidence="6">
    <location>
        <begin position="232"/>
        <end position="254"/>
    </location>
</feature>
<protein>
    <submittedName>
        <fullName evidence="8">Major facilitator superfamily MFS_1</fullName>
    </submittedName>
</protein>
<dbReference type="EMBL" id="CP001736">
    <property type="protein sequence ID" value="ADB30334.1"/>
    <property type="molecule type" value="Genomic_DNA"/>
</dbReference>
<feature type="transmembrane region" description="Helical" evidence="6">
    <location>
        <begin position="319"/>
        <end position="342"/>
    </location>
</feature>
<dbReference type="InterPro" id="IPR036259">
    <property type="entry name" value="MFS_trans_sf"/>
</dbReference>
<name>D2Q420_KRIFD</name>
<feature type="transmembrane region" description="Helical" evidence="6">
    <location>
        <begin position="96"/>
        <end position="129"/>
    </location>
</feature>
<organism evidence="8 9">
    <name type="scientific">Kribbella flavida (strain DSM 17836 / JCM 10339 / NBRC 14399)</name>
    <dbReference type="NCBI Taxonomy" id="479435"/>
    <lineage>
        <taxon>Bacteria</taxon>
        <taxon>Bacillati</taxon>
        <taxon>Actinomycetota</taxon>
        <taxon>Actinomycetes</taxon>
        <taxon>Propionibacteriales</taxon>
        <taxon>Kribbellaceae</taxon>
        <taxon>Kribbella</taxon>
    </lineage>
</organism>
<keyword evidence="5 6" id="KW-0472">Membrane</keyword>
<evidence type="ECO:0000256" key="1">
    <source>
        <dbReference type="ARBA" id="ARBA00004651"/>
    </source>
</evidence>
<dbReference type="STRING" id="479435.Kfla_1231"/>
<dbReference type="Gene3D" id="1.20.1250.20">
    <property type="entry name" value="MFS general substrate transporter like domains"/>
    <property type="match status" value="1"/>
</dbReference>
<dbReference type="eggNOG" id="COG0477">
    <property type="taxonomic scope" value="Bacteria"/>
</dbReference>
<evidence type="ECO:0000256" key="4">
    <source>
        <dbReference type="ARBA" id="ARBA00022989"/>
    </source>
</evidence>
<feature type="transmembrane region" description="Helical" evidence="6">
    <location>
        <begin position="260"/>
        <end position="283"/>
    </location>
</feature>
<dbReference type="HOGENOM" id="CLU_034180_13_2_11"/>
<feature type="transmembrane region" description="Helical" evidence="6">
    <location>
        <begin position="170"/>
        <end position="198"/>
    </location>
</feature>
<keyword evidence="4 6" id="KW-1133">Transmembrane helix</keyword>
<feature type="transmembrane region" description="Helical" evidence="6">
    <location>
        <begin position="363"/>
        <end position="382"/>
    </location>
</feature>
<dbReference type="AlphaFoldDB" id="D2Q420"/>
<evidence type="ECO:0000259" key="7">
    <source>
        <dbReference type="PROSITE" id="PS50850"/>
    </source>
</evidence>
<evidence type="ECO:0000256" key="2">
    <source>
        <dbReference type="ARBA" id="ARBA00022475"/>
    </source>
</evidence>
<feature type="transmembrane region" description="Helical" evidence="6">
    <location>
        <begin position="295"/>
        <end position="313"/>
    </location>
</feature>
<dbReference type="Pfam" id="PF07690">
    <property type="entry name" value="MFS_1"/>
    <property type="match status" value="1"/>
</dbReference>
<dbReference type="GO" id="GO:0022857">
    <property type="term" value="F:transmembrane transporter activity"/>
    <property type="evidence" value="ECO:0007669"/>
    <property type="project" value="InterPro"/>
</dbReference>
<accession>D2Q420</accession>
<evidence type="ECO:0000256" key="6">
    <source>
        <dbReference type="SAM" id="Phobius"/>
    </source>
</evidence>
<dbReference type="SUPFAM" id="SSF103473">
    <property type="entry name" value="MFS general substrate transporter"/>
    <property type="match status" value="1"/>
</dbReference>
<evidence type="ECO:0000256" key="3">
    <source>
        <dbReference type="ARBA" id="ARBA00022692"/>
    </source>
</evidence>